<dbReference type="EMBL" id="RYZI01000268">
    <property type="protein sequence ID" value="RWA07306.1"/>
    <property type="molecule type" value="Genomic_DNA"/>
</dbReference>
<dbReference type="Proteomes" id="UP000286045">
    <property type="component" value="Unassembled WGS sequence"/>
</dbReference>
<comment type="caution">
    <text evidence="1">The sequence shown here is derived from an EMBL/GenBank/DDBJ whole genome shotgun (WGS) entry which is preliminary data.</text>
</comment>
<dbReference type="STRING" id="363999.A0A439CYW3"/>
<reference evidence="1 2" key="1">
    <citation type="submission" date="2018-12" db="EMBL/GenBank/DDBJ databases">
        <title>Draft genome sequence of Xylaria grammica IHI A82.</title>
        <authorList>
            <person name="Buettner E."/>
            <person name="Kellner H."/>
        </authorList>
    </citation>
    <scope>NUCLEOTIDE SEQUENCE [LARGE SCALE GENOMIC DNA]</scope>
    <source>
        <strain evidence="1 2">IHI A82</strain>
    </source>
</reference>
<dbReference type="AlphaFoldDB" id="A0A439CYW3"/>
<sequence>MKGVVPKRARYASGIGIAQNVFIFALFPELECIFSAEFPGEARTPGISNMHFNTLSLLFIAASATHGGIVPKNVSDYVWDVTQYQAGLSHGNPATPTTSWYAFTVSGALYGAIESEPYIPAFGARCTGSGAGYPLSSDYSECAIDSDVSEAGASVSARIVPDPDGTQAHIAISYVFSNADETRNFTAIAVTDWARLRPPYNFTLSPSEAL</sequence>
<keyword evidence="2" id="KW-1185">Reference proteome</keyword>
<evidence type="ECO:0000313" key="1">
    <source>
        <dbReference type="EMBL" id="RWA07306.1"/>
    </source>
</evidence>
<evidence type="ECO:0000313" key="2">
    <source>
        <dbReference type="Proteomes" id="UP000286045"/>
    </source>
</evidence>
<organism evidence="1 2">
    <name type="scientific">Xylaria grammica</name>
    <dbReference type="NCBI Taxonomy" id="363999"/>
    <lineage>
        <taxon>Eukaryota</taxon>
        <taxon>Fungi</taxon>
        <taxon>Dikarya</taxon>
        <taxon>Ascomycota</taxon>
        <taxon>Pezizomycotina</taxon>
        <taxon>Sordariomycetes</taxon>
        <taxon>Xylariomycetidae</taxon>
        <taxon>Xylariales</taxon>
        <taxon>Xylariaceae</taxon>
        <taxon>Xylaria</taxon>
    </lineage>
</organism>
<proteinExistence type="predicted"/>
<accession>A0A439CYW3</accession>
<gene>
    <name evidence="1" type="ORF">EKO27_g7805</name>
</gene>
<name>A0A439CYW3_9PEZI</name>
<protein>
    <submittedName>
        <fullName evidence="1">Uncharacterized protein</fullName>
    </submittedName>
</protein>